<feature type="transmembrane region" description="Helical" evidence="2">
    <location>
        <begin position="406"/>
        <end position="423"/>
    </location>
</feature>
<reference evidence="4" key="1">
    <citation type="journal article" date="2020" name="Stud. Mycol.">
        <title>101 Dothideomycetes genomes: a test case for predicting lifestyles and emergence of pathogens.</title>
        <authorList>
            <person name="Haridas S."/>
            <person name="Albert R."/>
            <person name="Binder M."/>
            <person name="Bloem J."/>
            <person name="Labutti K."/>
            <person name="Salamov A."/>
            <person name="Andreopoulos B."/>
            <person name="Baker S."/>
            <person name="Barry K."/>
            <person name="Bills G."/>
            <person name="Bluhm B."/>
            <person name="Cannon C."/>
            <person name="Castanera R."/>
            <person name="Culley D."/>
            <person name="Daum C."/>
            <person name="Ezra D."/>
            <person name="Gonzalez J."/>
            <person name="Henrissat B."/>
            <person name="Kuo A."/>
            <person name="Liang C."/>
            <person name="Lipzen A."/>
            <person name="Lutzoni F."/>
            <person name="Magnuson J."/>
            <person name="Mondo S."/>
            <person name="Nolan M."/>
            <person name="Ohm R."/>
            <person name="Pangilinan J."/>
            <person name="Park H.-J."/>
            <person name="Ramirez L."/>
            <person name="Alfaro M."/>
            <person name="Sun H."/>
            <person name="Tritt A."/>
            <person name="Yoshinaga Y."/>
            <person name="Zwiers L.-H."/>
            <person name="Turgeon B."/>
            <person name="Goodwin S."/>
            <person name="Spatafora J."/>
            <person name="Crous P."/>
            <person name="Grigoriev I."/>
        </authorList>
    </citation>
    <scope>NUCLEOTIDE SEQUENCE</scope>
    <source>
        <strain evidence="4">CBS 101060</strain>
    </source>
</reference>
<feature type="transmembrane region" description="Helical" evidence="2">
    <location>
        <begin position="240"/>
        <end position="259"/>
    </location>
</feature>
<evidence type="ECO:0000256" key="1">
    <source>
        <dbReference type="SAM" id="MobiDB-lite"/>
    </source>
</evidence>
<keyword evidence="2" id="KW-0812">Transmembrane</keyword>
<evidence type="ECO:0000256" key="2">
    <source>
        <dbReference type="SAM" id="Phobius"/>
    </source>
</evidence>
<dbReference type="InterPro" id="IPR056336">
    <property type="entry name" value="YVC1_C"/>
</dbReference>
<dbReference type="EMBL" id="MU006096">
    <property type="protein sequence ID" value="KAF2838889.1"/>
    <property type="molecule type" value="Genomic_DNA"/>
</dbReference>
<feature type="transmembrane region" description="Helical" evidence="2">
    <location>
        <begin position="435"/>
        <end position="455"/>
    </location>
</feature>
<keyword evidence="2" id="KW-0472">Membrane</keyword>
<comment type="caution">
    <text evidence="4">The sequence shown here is derived from an EMBL/GenBank/DDBJ whole genome shotgun (WGS) entry which is preliminary data.</text>
</comment>
<gene>
    <name evidence="4" type="ORF">M501DRAFT_1011617</name>
</gene>
<dbReference type="OrthoDB" id="310870at2759"/>
<keyword evidence="2" id="KW-1133">Transmembrane helix</keyword>
<feature type="transmembrane region" description="Helical" evidence="2">
    <location>
        <begin position="487"/>
        <end position="504"/>
    </location>
</feature>
<dbReference type="Proteomes" id="UP000799429">
    <property type="component" value="Unassembled WGS sequence"/>
</dbReference>
<dbReference type="AlphaFoldDB" id="A0A9P4VST6"/>
<sequence>MASRPVTPFSMTDDDPDLPEINENDSFAVVMRNLSEFFVEAFETRYSFDELRTTGHGRILAPLVNYLAEEVHHCAIVHALLALKGHFSALALDDDRGVMSTRGFACEIVAWRFVAMLAEREAIDALLFEIPSGSNDRNRTPDTEASLHTRPTDLNTRQQSSLSEWDKFAASFANLNALEIGVVTGAKKFMSQRVIQKVINEIWRGDIIFWETLSFNSVKKAKIYNKRRADPFCRLRVPRYLKAFEVLFFACFLSLYYIVLLEEAFWSITISEILLYIFLAGFAYDEFGGYIDAGQAFYAIDFWSVWDLGIVFVGVAFFVTRMIGLYQHSHSLTDTSFDILALEALFLFPRLCSLLSLHPYFGTLLPTLNEMAKDFVRFIALVIIPYLGFLTTFAMLARGRYTVGEMSWLLVQIFFGSAFVGFVSEKLSPYFGAPVMVIFVFLTNILLITSLISLMSSSAAKILQDSRVEYLYGFSVFVLEASTSNRLIYYLPPLNLIALFFRPLRLVFSRDKLRSARIVMMKITHFPFVAAIWLFENTAEYIALKRTGSTPWISPIAGPESPSTRRRSLKATRNSPHSTTLTTPSQTTLAGGWPNARTRTVNGRWNGSNRNHPTADDADPEYLRSLVVELSTRVNELTKMLAEQQGEQDTRSDEE</sequence>
<dbReference type="PANTHER" id="PTHR35859:SF5">
    <property type="entry name" value="ION TRANSPORT DOMAIN-CONTAINING PROTEIN"/>
    <property type="match status" value="1"/>
</dbReference>
<feature type="transmembrane region" description="Helical" evidence="2">
    <location>
        <begin position="265"/>
        <end position="284"/>
    </location>
</feature>
<feature type="transmembrane region" description="Helical" evidence="2">
    <location>
        <begin position="296"/>
        <end position="319"/>
    </location>
</feature>
<dbReference type="PANTHER" id="PTHR35859">
    <property type="entry name" value="NONSELECTIVE CATION CHANNEL PROTEIN"/>
    <property type="match status" value="1"/>
</dbReference>
<feature type="compositionally biased region" description="Polar residues" evidence="1">
    <location>
        <begin position="597"/>
        <end position="612"/>
    </location>
</feature>
<organism evidence="4 5">
    <name type="scientific">Patellaria atrata CBS 101060</name>
    <dbReference type="NCBI Taxonomy" id="1346257"/>
    <lineage>
        <taxon>Eukaryota</taxon>
        <taxon>Fungi</taxon>
        <taxon>Dikarya</taxon>
        <taxon>Ascomycota</taxon>
        <taxon>Pezizomycotina</taxon>
        <taxon>Dothideomycetes</taxon>
        <taxon>Dothideomycetes incertae sedis</taxon>
        <taxon>Patellariales</taxon>
        <taxon>Patellariaceae</taxon>
        <taxon>Patellaria</taxon>
    </lineage>
</organism>
<keyword evidence="5" id="KW-1185">Reference proteome</keyword>
<evidence type="ECO:0000259" key="3">
    <source>
        <dbReference type="Pfam" id="PF23317"/>
    </source>
</evidence>
<accession>A0A9P4VST6</accession>
<evidence type="ECO:0000313" key="5">
    <source>
        <dbReference type="Proteomes" id="UP000799429"/>
    </source>
</evidence>
<name>A0A9P4VST6_9PEZI</name>
<feature type="transmembrane region" description="Helical" evidence="2">
    <location>
        <begin position="339"/>
        <end position="363"/>
    </location>
</feature>
<feature type="region of interest" description="Disordered" evidence="1">
    <location>
        <begin position="553"/>
        <end position="618"/>
    </location>
</feature>
<feature type="compositionally biased region" description="Low complexity" evidence="1">
    <location>
        <begin position="575"/>
        <end position="589"/>
    </location>
</feature>
<dbReference type="InterPro" id="IPR052971">
    <property type="entry name" value="TRP_calcium_channel"/>
</dbReference>
<dbReference type="Pfam" id="PF23317">
    <property type="entry name" value="YVC1_C"/>
    <property type="match status" value="1"/>
</dbReference>
<feature type="region of interest" description="Disordered" evidence="1">
    <location>
        <begin position="1"/>
        <end position="20"/>
    </location>
</feature>
<proteinExistence type="predicted"/>
<feature type="transmembrane region" description="Helical" evidence="2">
    <location>
        <begin position="375"/>
        <end position="394"/>
    </location>
</feature>
<evidence type="ECO:0000313" key="4">
    <source>
        <dbReference type="EMBL" id="KAF2838889.1"/>
    </source>
</evidence>
<feature type="domain" description="Calcium channel YVC1-like C-terminal transmembrane" evidence="3">
    <location>
        <begin position="249"/>
        <end position="538"/>
    </location>
</feature>
<protein>
    <recommendedName>
        <fullName evidence="3">Calcium channel YVC1-like C-terminal transmembrane domain-containing protein</fullName>
    </recommendedName>
</protein>